<accession>A0ABP9CJP1</accession>
<dbReference type="EMBL" id="BAABHO010000071">
    <property type="protein sequence ID" value="GAA4810714.1"/>
    <property type="molecule type" value="Genomic_DNA"/>
</dbReference>
<reference evidence="3" key="1">
    <citation type="journal article" date="2019" name="Int. J. Syst. Evol. Microbiol.">
        <title>The Global Catalogue of Microorganisms (GCM) 10K type strain sequencing project: providing services to taxonomists for standard genome sequencing and annotation.</title>
        <authorList>
            <consortium name="The Broad Institute Genomics Platform"/>
            <consortium name="The Broad Institute Genome Sequencing Center for Infectious Disease"/>
            <person name="Wu L."/>
            <person name="Ma J."/>
        </authorList>
    </citation>
    <scope>NUCLEOTIDE SEQUENCE [LARGE SCALE GENOMIC DNA]</scope>
    <source>
        <strain evidence="3">JCM 17979</strain>
    </source>
</reference>
<sequence length="121" mass="12803">MTSAATACIHAASSVSVRQTPAGLPVKGEDVKASTRWSCTLPIVPCDPGAGQPDADSSVPLGRPGARDTPPRPGIGFRRGRREVLIDTDGHMHARRIPTSATRTEQRVPRTGTRVSRRALG</sequence>
<evidence type="ECO:0000256" key="1">
    <source>
        <dbReference type="SAM" id="MobiDB-lite"/>
    </source>
</evidence>
<gene>
    <name evidence="2" type="ORF">GCM10023200_55610</name>
</gene>
<proteinExistence type="predicted"/>
<dbReference type="Proteomes" id="UP001500928">
    <property type="component" value="Unassembled WGS sequence"/>
</dbReference>
<organism evidence="2 3">
    <name type="scientific">Actinomycetospora chlora</name>
    <dbReference type="NCBI Taxonomy" id="663608"/>
    <lineage>
        <taxon>Bacteria</taxon>
        <taxon>Bacillati</taxon>
        <taxon>Actinomycetota</taxon>
        <taxon>Actinomycetes</taxon>
        <taxon>Pseudonocardiales</taxon>
        <taxon>Pseudonocardiaceae</taxon>
        <taxon>Actinomycetospora</taxon>
    </lineage>
</organism>
<feature type="region of interest" description="Disordered" evidence="1">
    <location>
        <begin position="45"/>
        <end position="121"/>
    </location>
</feature>
<protein>
    <submittedName>
        <fullName evidence="2">Uncharacterized protein</fullName>
    </submittedName>
</protein>
<comment type="caution">
    <text evidence="2">The sequence shown here is derived from an EMBL/GenBank/DDBJ whole genome shotgun (WGS) entry which is preliminary data.</text>
</comment>
<keyword evidence="3" id="KW-1185">Reference proteome</keyword>
<feature type="compositionally biased region" description="Basic and acidic residues" evidence="1">
    <location>
        <begin position="82"/>
        <end position="92"/>
    </location>
</feature>
<name>A0ABP9CJP1_9PSEU</name>
<evidence type="ECO:0000313" key="2">
    <source>
        <dbReference type="EMBL" id="GAA4810714.1"/>
    </source>
</evidence>
<evidence type="ECO:0000313" key="3">
    <source>
        <dbReference type="Proteomes" id="UP001500928"/>
    </source>
</evidence>